<reference evidence="3 4" key="1">
    <citation type="journal article" date="2020" name="Int. J. Syst. Evol. Microbiol.">
        <title>Novel acetic acid bacteria from cider fermentations: Acetobacter conturbans sp. nov. and Acetobacter fallax sp. nov.</title>
        <authorList>
            <person name="Sombolestani A.S."/>
            <person name="Cleenwerck I."/>
            <person name="Cnockaert M."/>
            <person name="Borremans W."/>
            <person name="Wieme A.D."/>
            <person name="De Vuyst L."/>
            <person name="Vandamme P."/>
        </authorList>
    </citation>
    <scope>NUCLEOTIDE SEQUENCE [LARGE SCALE GENOMIC DNA]</scope>
    <source>
        <strain evidence="3 4">LMG 30640</strain>
    </source>
</reference>
<gene>
    <name evidence="3" type="ORF">GOB93_18345</name>
</gene>
<evidence type="ECO:0000256" key="1">
    <source>
        <dbReference type="SAM" id="MobiDB-lite"/>
    </source>
</evidence>
<comment type="caution">
    <text evidence="3">The sequence shown here is derived from an EMBL/GenBank/DDBJ whole genome shotgun (WGS) entry which is preliminary data.</text>
</comment>
<name>A0ABX0JXP3_9PROT</name>
<evidence type="ECO:0000313" key="4">
    <source>
        <dbReference type="Proteomes" id="UP000635278"/>
    </source>
</evidence>
<organism evidence="3 4">
    <name type="scientific">Acetobacter musti</name>
    <dbReference type="NCBI Taxonomy" id="864732"/>
    <lineage>
        <taxon>Bacteria</taxon>
        <taxon>Pseudomonadati</taxon>
        <taxon>Pseudomonadota</taxon>
        <taxon>Alphaproteobacteria</taxon>
        <taxon>Acetobacterales</taxon>
        <taxon>Acetobacteraceae</taxon>
        <taxon>Acetobacter</taxon>
    </lineage>
</organism>
<keyword evidence="4" id="KW-1185">Reference proteome</keyword>
<dbReference type="RefSeq" id="WP_173584905.1">
    <property type="nucleotide sequence ID" value="NZ_WOTB01000040.1"/>
</dbReference>
<dbReference type="InterPro" id="IPR001387">
    <property type="entry name" value="Cro/C1-type_HTH"/>
</dbReference>
<dbReference type="Proteomes" id="UP000635278">
    <property type="component" value="Unassembled WGS sequence"/>
</dbReference>
<evidence type="ECO:0000313" key="3">
    <source>
        <dbReference type="EMBL" id="NHN86572.1"/>
    </source>
</evidence>
<feature type="domain" description="HTH cro/C1-type" evidence="2">
    <location>
        <begin position="315"/>
        <end position="336"/>
    </location>
</feature>
<dbReference type="PROSITE" id="PS50943">
    <property type="entry name" value="HTH_CROC1"/>
    <property type="match status" value="1"/>
</dbReference>
<dbReference type="EMBL" id="WOTB01000040">
    <property type="protein sequence ID" value="NHN86572.1"/>
    <property type="molecule type" value="Genomic_DNA"/>
</dbReference>
<protein>
    <recommendedName>
        <fullName evidence="2">HTH cro/C1-type domain-containing protein</fullName>
    </recommendedName>
</protein>
<evidence type="ECO:0000259" key="2">
    <source>
        <dbReference type="PROSITE" id="PS50943"/>
    </source>
</evidence>
<proteinExistence type="predicted"/>
<sequence>MSHLNSIPLDVLPHWHRDTPRILQEALSEIGNFEPAQRIIAETLLLRFPRWTETRSASSEQVNRVPLPVAVHQNYLCANTRQARNILIWLLNPGWEETQIALLPIEIRPWILRDQITGQDFAVLWLKDPVILGRRARKAPQRYADLAESLIGKFLGATPQPPETLIPAPWGAYVETTPGAAPVDLHLLNCTLLNLLAKQTISDEHLDEDLSVPERNRLLFDIVRLRFRGEASLDVIQKFACRVNSRFAVPLKRFNVLTMCERIHAYRERQAAQAARNSIPGRERQAAAGRESARRRSQRMRKLLVDTVRVWPAGKKITQTALAEKTGVSERTVRKYWRSIPCLAADSTGKTLSLSGSSHHEDNKNLYNTALTIHIIRREAEVRDFLYYQSHLASQNRRGAQPEMPRTPDSGWDNPEIAMAYRASELAYENASRRAEARTRTRSRKILKERLFIGGLLGRRPLLEEAIQAARRKFRRLREIRNTLTDIPKFFEFLDHIEFRSIFGLHHAYQSGVTARDEPIG</sequence>
<feature type="region of interest" description="Disordered" evidence="1">
    <location>
        <begin position="274"/>
        <end position="298"/>
    </location>
</feature>
<accession>A0ABX0JXP3</accession>